<evidence type="ECO:0000256" key="6">
    <source>
        <dbReference type="ARBA" id="ARBA00023136"/>
    </source>
</evidence>
<evidence type="ECO:0000259" key="9">
    <source>
        <dbReference type="Pfam" id="PF21082"/>
    </source>
</evidence>
<name>A0A6S6SSH1_9GAMM</name>
<feature type="transmembrane region" description="Helical" evidence="7">
    <location>
        <begin position="144"/>
        <end position="176"/>
    </location>
</feature>
<dbReference type="GO" id="GO:0005886">
    <property type="term" value="C:plasma membrane"/>
    <property type="evidence" value="ECO:0007669"/>
    <property type="project" value="UniProtKB-SubCell"/>
</dbReference>
<accession>A0A6S6SSH1</accession>
<dbReference type="InterPro" id="IPR052702">
    <property type="entry name" value="MscS-like_channel"/>
</dbReference>
<feature type="transmembrane region" description="Helical" evidence="7">
    <location>
        <begin position="223"/>
        <end position="241"/>
    </location>
</feature>
<reference evidence="11" key="1">
    <citation type="submission" date="2020-01" db="EMBL/GenBank/DDBJ databases">
        <authorList>
            <person name="Meier V. D."/>
            <person name="Meier V D."/>
        </authorList>
    </citation>
    <scope>NUCLEOTIDE SEQUENCE</scope>
    <source>
        <strain evidence="11">HLG_WM_MAG_07</strain>
    </source>
</reference>
<evidence type="ECO:0000259" key="10">
    <source>
        <dbReference type="Pfam" id="PF21088"/>
    </source>
</evidence>
<evidence type="ECO:0000256" key="2">
    <source>
        <dbReference type="ARBA" id="ARBA00008017"/>
    </source>
</evidence>
<dbReference type="AlphaFoldDB" id="A0A6S6SSH1"/>
<evidence type="ECO:0000256" key="3">
    <source>
        <dbReference type="ARBA" id="ARBA00022475"/>
    </source>
</evidence>
<dbReference type="EMBL" id="CACVAY010000042">
    <property type="protein sequence ID" value="CAA6810121.1"/>
    <property type="molecule type" value="Genomic_DNA"/>
</dbReference>
<dbReference type="InterPro" id="IPR049142">
    <property type="entry name" value="MS_channel_1st"/>
</dbReference>
<dbReference type="InterPro" id="IPR011014">
    <property type="entry name" value="MscS_channel_TM-2"/>
</dbReference>
<dbReference type="SUPFAM" id="SSF82689">
    <property type="entry name" value="Mechanosensitive channel protein MscS (YggB), C-terminal domain"/>
    <property type="match status" value="1"/>
</dbReference>
<feature type="transmembrane region" description="Helical" evidence="7">
    <location>
        <begin position="253"/>
        <end position="280"/>
    </location>
</feature>
<dbReference type="PANTHER" id="PTHR30347">
    <property type="entry name" value="POTASSIUM CHANNEL RELATED"/>
    <property type="match status" value="1"/>
</dbReference>
<feature type="transmembrane region" description="Helical" evidence="7">
    <location>
        <begin position="113"/>
        <end position="132"/>
    </location>
</feature>
<evidence type="ECO:0000256" key="4">
    <source>
        <dbReference type="ARBA" id="ARBA00022692"/>
    </source>
</evidence>
<evidence type="ECO:0000313" key="11">
    <source>
        <dbReference type="EMBL" id="CAA6810121.1"/>
    </source>
</evidence>
<dbReference type="Gene3D" id="2.30.30.60">
    <property type="match status" value="1"/>
</dbReference>
<dbReference type="SUPFAM" id="SSF50182">
    <property type="entry name" value="Sm-like ribonucleoproteins"/>
    <property type="match status" value="1"/>
</dbReference>
<dbReference type="Gene3D" id="3.30.70.100">
    <property type="match status" value="1"/>
</dbReference>
<dbReference type="InterPro" id="IPR049278">
    <property type="entry name" value="MS_channel_C"/>
</dbReference>
<feature type="domain" description="Mechanosensitive ion channel MscS" evidence="8">
    <location>
        <begin position="269"/>
        <end position="333"/>
    </location>
</feature>
<dbReference type="InterPro" id="IPR006685">
    <property type="entry name" value="MscS_channel_2nd"/>
</dbReference>
<evidence type="ECO:0000259" key="8">
    <source>
        <dbReference type="Pfam" id="PF00924"/>
    </source>
</evidence>
<dbReference type="InterPro" id="IPR010920">
    <property type="entry name" value="LSM_dom_sf"/>
</dbReference>
<evidence type="ECO:0000256" key="5">
    <source>
        <dbReference type="ARBA" id="ARBA00022989"/>
    </source>
</evidence>
<feature type="transmembrane region" description="Helical" evidence="7">
    <location>
        <begin position="182"/>
        <end position="211"/>
    </location>
</feature>
<dbReference type="Pfam" id="PF21082">
    <property type="entry name" value="MS_channel_3rd"/>
    <property type="match status" value="1"/>
</dbReference>
<dbReference type="GO" id="GO:0008381">
    <property type="term" value="F:mechanosensitive monoatomic ion channel activity"/>
    <property type="evidence" value="ECO:0007669"/>
    <property type="project" value="UniProtKB-ARBA"/>
</dbReference>
<feature type="transmembrane region" description="Helical" evidence="7">
    <location>
        <begin position="29"/>
        <end position="50"/>
    </location>
</feature>
<protein>
    <submittedName>
        <fullName evidence="11">Small-conductance mechanosensitive channel</fullName>
    </submittedName>
</protein>
<gene>
    <name evidence="11" type="ORF">HELGO_WM13484</name>
</gene>
<dbReference type="Pfam" id="PF21088">
    <property type="entry name" value="MS_channel_1st"/>
    <property type="match status" value="1"/>
</dbReference>
<evidence type="ECO:0000256" key="7">
    <source>
        <dbReference type="SAM" id="Phobius"/>
    </source>
</evidence>
<keyword evidence="6 7" id="KW-0472">Membrane</keyword>
<comment type="similarity">
    <text evidence="2">Belongs to the MscS (TC 1.A.23) family.</text>
</comment>
<feature type="domain" description="Mechanosensitive ion channel MscS C-terminal" evidence="9">
    <location>
        <begin position="343"/>
        <end position="425"/>
    </location>
</feature>
<sequence>MTEEKTQSLAEMIDRILIFIARPEVETQLIVLGLVVILSILLSSYTWKLICECLKPVLRNTQHMPYIHSYLHKVIYLFKALTFPILALLLNMVAQSILEAQGNMVGLLAEIQYSFYTLIAFELVMAVFYANFEAHEVSRYRRRFHIPLLILIVLFQLINQFVDIHLLAAIVVFHYVDNPITFGALAIATLGLYFWTYTINVIYTFLLNFLVKFTNTDKGATQATLTLIRYLLFALGLYYIFSQLQLNSTTLAAITAGLSIGVGFALREILSNFISGILLLMERSLHPQDIIEVDGTMAVVQSLKIRATTVRTIYDEELVIPNQKFLTESFKTYTGSDKKVRITVFIKTSYDNNPHRVIELMKDTAIAHPSILSDPAPEVFIQDQFSDNSVTFKLLMGIDKPMNKERVKSEVIQNIWHAFRSNNIDLTYPGMEVSIKDSVDQKPFYQSSVEHRQSSVYGIPRSSLSQ</sequence>
<feature type="transmembrane region" description="Helical" evidence="7">
    <location>
        <begin position="70"/>
        <end position="93"/>
    </location>
</feature>
<keyword evidence="5 7" id="KW-1133">Transmembrane helix</keyword>
<feature type="domain" description="Mechanosensitive ion channel transmembrane helices 2/3" evidence="10">
    <location>
        <begin position="226"/>
        <end position="266"/>
    </location>
</feature>
<organism evidence="11">
    <name type="scientific">uncultured Thiotrichaceae bacterium</name>
    <dbReference type="NCBI Taxonomy" id="298394"/>
    <lineage>
        <taxon>Bacteria</taxon>
        <taxon>Pseudomonadati</taxon>
        <taxon>Pseudomonadota</taxon>
        <taxon>Gammaproteobacteria</taxon>
        <taxon>Thiotrichales</taxon>
        <taxon>Thiotrichaceae</taxon>
        <taxon>environmental samples</taxon>
    </lineage>
</organism>
<dbReference type="PANTHER" id="PTHR30347:SF1">
    <property type="entry name" value="MECHANOSENSITIVE CHANNEL MSCK"/>
    <property type="match status" value="1"/>
</dbReference>
<evidence type="ECO:0000256" key="1">
    <source>
        <dbReference type="ARBA" id="ARBA00004651"/>
    </source>
</evidence>
<dbReference type="SUPFAM" id="SSF82861">
    <property type="entry name" value="Mechanosensitive channel protein MscS (YggB), transmembrane region"/>
    <property type="match status" value="1"/>
</dbReference>
<dbReference type="Gene3D" id="1.10.287.1260">
    <property type="match status" value="1"/>
</dbReference>
<comment type="subcellular location">
    <subcellularLocation>
        <location evidence="1">Cell membrane</location>
        <topology evidence="1">Multi-pass membrane protein</topology>
    </subcellularLocation>
</comment>
<dbReference type="Pfam" id="PF00924">
    <property type="entry name" value="MS_channel_2nd"/>
    <property type="match status" value="1"/>
</dbReference>
<keyword evidence="3" id="KW-1003">Cell membrane</keyword>
<proteinExistence type="inferred from homology"/>
<dbReference type="InterPro" id="IPR023408">
    <property type="entry name" value="MscS_beta-dom_sf"/>
</dbReference>
<dbReference type="InterPro" id="IPR011066">
    <property type="entry name" value="MscS_channel_C_sf"/>
</dbReference>
<keyword evidence="4 7" id="KW-0812">Transmembrane</keyword>